<reference evidence="2 3" key="1">
    <citation type="submission" date="2016-03" db="EMBL/GenBank/DDBJ databases">
        <title>Comparative genomics of the ectomycorrhizal sister species Rhizopogon vinicolor and Rhizopogon vesiculosus (Basidiomycota: Boletales) reveals a divergence of the mating type B locus.</title>
        <authorList>
            <person name="Mujic A.B."/>
            <person name="Kuo A."/>
            <person name="Tritt A."/>
            <person name="Lipzen A."/>
            <person name="Chen C."/>
            <person name="Johnson J."/>
            <person name="Sharma A."/>
            <person name="Barry K."/>
            <person name="Grigoriev I.V."/>
            <person name="Spatafora J.W."/>
        </authorList>
    </citation>
    <scope>NUCLEOTIDE SEQUENCE [LARGE SCALE GENOMIC DNA]</scope>
    <source>
        <strain evidence="2 3">AM-OR11-056</strain>
    </source>
</reference>
<accession>A0A1J8QIV8</accession>
<dbReference type="Proteomes" id="UP000183567">
    <property type="component" value="Unassembled WGS sequence"/>
</dbReference>
<evidence type="ECO:0000256" key="1">
    <source>
        <dbReference type="SAM" id="SignalP"/>
    </source>
</evidence>
<evidence type="ECO:0000313" key="3">
    <source>
        <dbReference type="Proteomes" id="UP000183567"/>
    </source>
</evidence>
<gene>
    <name evidence="2" type="ORF">AZE42_13949</name>
</gene>
<feature type="signal peptide" evidence="1">
    <location>
        <begin position="1"/>
        <end position="21"/>
    </location>
</feature>
<name>A0A1J8QIV8_9AGAM</name>
<organism evidence="2 3">
    <name type="scientific">Rhizopogon vesiculosus</name>
    <dbReference type="NCBI Taxonomy" id="180088"/>
    <lineage>
        <taxon>Eukaryota</taxon>
        <taxon>Fungi</taxon>
        <taxon>Dikarya</taxon>
        <taxon>Basidiomycota</taxon>
        <taxon>Agaricomycotina</taxon>
        <taxon>Agaricomycetes</taxon>
        <taxon>Agaricomycetidae</taxon>
        <taxon>Boletales</taxon>
        <taxon>Suillineae</taxon>
        <taxon>Rhizopogonaceae</taxon>
        <taxon>Rhizopogon</taxon>
    </lineage>
</organism>
<protein>
    <submittedName>
        <fullName evidence="2">Uncharacterized protein</fullName>
    </submittedName>
</protein>
<keyword evidence="3" id="KW-1185">Reference proteome</keyword>
<comment type="caution">
    <text evidence="2">The sequence shown here is derived from an EMBL/GenBank/DDBJ whole genome shotgun (WGS) entry which is preliminary data.</text>
</comment>
<keyword evidence="1" id="KW-0732">Signal</keyword>
<evidence type="ECO:0000313" key="2">
    <source>
        <dbReference type="EMBL" id="OJA20575.1"/>
    </source>
</evidence>
<feature type="non-terminal residue" evidence="2">
    <location>
        <position position="120"/>
    </location>
</feature>
<dbReference type="EMBL" id="LVVM01000507">
    <property type="protein sequence ID" value="OJA20575.1"/>
    <property type="molecule type" value="Genomic_DNA"/>
</dbReference>
<proteinExistence type="predicted"/>
<sequence>MYVYHRLGCFLFGTLAPLGLSQSLTQTSGNILFHLLLLAGRLVLDEERFRQRSRNNREFTEVDLDDLGPDLDISPARLSNSKVLPTEVSITVDFELGVGKAEGIADERLYDWEDASLSSC</sequence>
<dbReference type="AlphaFoldDB" id="A0A1J8QIV8"/>
<feature type="chain" id="PRO_5012340046" evidence="1">
    <location>
        <begin position="22"/>
        <end position="120"/>
    </location>
</feature>